<dbReference type="Proteomes" id="UP000182840">
    <property type="component" value="Chromosome"/>
</dbReference>
<reference evidence="12" key="1">
    <citation type="submission" date="2016-11" db="EMBL/GenBank/DDBJ databases">
        <title>Mesorhizobium oceanicum sp. nov., isolated from deep seawater in South China Sea.</title>
        <authorList>
            <person name="Fu G.-Y."/>
        </authorList>
    </citation>
    <scope>NUCLEOTIDE SEQUENCE [LARGE SCALE GENOMIC DNA]</scope>
    <source>
        <strain evidence="12">B7</strain>
    </source>
</reference>
<feature type="transmembrane region" description="Helical" evidence="9">
    <location>
        <begin position="87"/>
        <end position="109"/>
    </location>
</feature>
<dbReference type="RefSeq" id="WP_072602854.1">
    <property type="nucleotide sequence ID" value="NZ_CP018171.1"/>
</dbReference>
<evidence type="ECO:0000256" key="1">
    <source>
        <dbReference type="ARBA" id="ARBA00004429"/>
    </source>
</evidence>
<keyword evidence="2 9" id="KW-0813">Transport</keyword>
<evidence type="ECO:0000256" key="7">
    <source>
        <dbReference type="ARBA" id="ARBA00023136"/>
    </source>
</evidence>
<dbReference type="KEGG" id="meso:BSQ44_08025"/>
<evidence type="ECO:0000256" key="6">
    <source>
        <dbReference type="ARBA" id="ARBA00022989"/>
    </source>
</evidence>
<dbReference type="PANTHER" id="PTHR35011">
    <property type="entry name" value="2,3-DIKETO-L-GULONATE TRAP TRANSPORTER SMALL PERMEASE PROTEIN YIAM"/>
    <property type="match status" value="1"/>
</dbReference>
<dbReference type="InterPro" id="IPR007387">
    <property type="entry name" value="TRAP_DctQ"/>
</dbReference>
<keyword evidence="5 9" id="KW-0812">Transmembrane</keyword>
<comment type="function">
    <text evidence="9">Part of the tripartite ATP-independent periplasmic (TRAP) transport system.</text>
</comment>
<comment type="subcellular location">
    <subcellularLocation>
        <location evidence="1 9">Cell inner membrane</location>
        <topology evidence="1 9">Multi-pass membrane protein</topology>
    </subcellularLocation>
</comment>
<keyword evidence="12" id="KW-1185">Reference proteome</keyword>
<name>A0A1L3SPI2_9HYPH</name>
<feature type="transmembrane region" description="Helical" evidence="9">
    <location>
        <begin position="129"/>
        <end position="151"/>
    </location>
</feature>
<evidence type="ECO:0000256" key="9">
    <source>
        <dbReference type="RuleBase" id="RU369079"/>
    </source>
</evidence>
<sequence>MAGRALELLARVCTFVGALAIAVMMLATCWDIVARWAANRPLHGVVELVEVMVLASAMLGLPEAFLRDEQIRVDLVDGFLPTRAVAFLKITGLALSVVLLGIIAVNVYQPMLDARQFGDVKYDLGVPVWPLYALIIFAFAASILSCLAAMLREIAAGGR</sequence>
<feature type="transmembrane region" description="Helical" evidence="9">
    <location>
        <begin position="12"/>
        <end position="33"/>
    </location>
</feature>
<feature type="transmembrane region" description="Helical" evidence="9">
    <location>
        <begin position="45"/>
        <end position="66"/>
    </location>
</feature>
<dbReference type="GO" id="GO:0005886">
    <property type="term" value="C:plasma membrane"/>
    <property type="evidence" value="ECO:0007669"/>
    <property type="project" value="UniProtKB-SubCell"/>
</dbReference>
<comment type="similarity">
    <text evidence="8 9">Belongs to the TRAP transporter small permease family.</text>
</comment>
<evidence type="ECO:0000313" key="12">
    <source>
        <dbReference type="Proteomes" id="UP000182840"/>
    </source>
</evidence>
<comment type="subunit">
    <text evidence="9">The complex comprises the extracytoplasmic solute receptor protein and the two transmembrane proteins.</text>
</comment>
<dbReference type="EMBL" id="CP018171">
    <property type="protein sequence ID" value="APH71323.1"/>
    <property type="molecule type" value="Genomic_DNA"/>
</dbReference>
<evidence type="ECO:0000256" key="5">
    <source>
        <dbReference type="ARBA" id="ARBA00022692"/>
    </source>
</evidence>
<accession>A0A1L3SPI2</accession>
<protein>
    <recommendedName>
        <fullName evidence="9">TRAP transporter small permease protein</fullName>
    </recommendedName>
</protein>
<dbReference type="PANTHER" id="PTHR35011:SF4">
    <property type="entry name" value="SLL1102 PROTEIN"/>
    <property type="match status" value="1"/>
</dbReference>
<organism evidence="11 12">
    <name type="scientific">Aquibium oceanicum</name>
    <dbReference type="NCBI Taxonomy" id="1670800"/>
    <lineage>
        <taxon>Bacteria</taxon>
        <taxon>Pseudomonadati</taxon>
        <taxon>Pseudomonadota</taxon>
        <taxon>Alphaproteobacteria</taxon>
        <taxon>Hyphomicrobiales</taxon>
        <taxon>Phyllobacteriaceae</taxon>
        <taxon>Aquibium</taxon>
    </lineage>
</organism>
<keyword evidence="7 9" id="KW-0472">Membrane</keyword>
<proteinExistence type="inferred from homology"/>
<dbReference type="InterPro" id="IPR055348">
    <property type="entry name" value="DctQ"/>
</dbReference>
<evidence type="ECO:0000256" key="2">
    <source>
        <dbReference type="ARBA" id="ARBA00022448"/>
    </source>
</evidence>
<feature type="domain" description="Tripartite ATP-independent periplasmic transporters DctQ component" evidence="10">
    <location>
        <begin position="24"/>
        <end position="154"/>
    </location>
</feature>
<evidence type="ECO:0000256" key="3">
    <source>
        <dbReference type="ARBA" id="ARBA00022475"/>
    </source>
</evidence>
<evidence type="ECO:0000259" key="10">
    <source>
        <dbReference type="Pfam" id="PF04290"/>
    </source>
</evidence>
<dbReference type="AlphaFoldDB" id="A0A1L3SPI2"/>
<evidence type="ECO:0000313" key="11">
    <source>
        <dbReference type="EMBL" id="APH71323.1"/>
    </source>
</evidence>
<dbReference type="STRING" id="1670800.BSQ44_08025"/>
<dbReference type="Pfam" id="PF04290">
    <property type="entry name" value="DctQ"/>
    <property type="match status" value="1"/>
</dbReference>
<evidence type="ECO:0000256" key="8">
    <source>
        <dbReference type="ARBA" id="ARBA00038436"/>
    </source>
</evidence>
<evidence type="ECO:0000256" key="4">
    <source>
        <dbReference type="ARBA" id="ARBA00022519"/>
    </source>
</evidence>
<gene>
    <name evidence="11" type="ORF">BSQ44_08025</name>
</gene>
<dbReference type="OrthoDB" id="2877624at2"/>
<dbReference type="GO" id="GO:0022857">
    <property type="term" value="F:transmembrane transporter activity"/>
    <property type="evidence" value="ECO:0007669"/>
    <property type="project" value="UniProtKB-UniRule"/>
</dbReference>
<keyword evidence="6 9" id="KW-1133">Transmembrane helix</keyword>
<keyword evidence="3" id="KW-1003">Cell membrane</keyword>
<keyword evidence="4 9" id="KW-0997">Cell inner membrane</keyword>